<evidence type="ECO:0000313" key="9">
    <source>
        <dbReference type="EMBL" id="MBC8588953.1"/>
    </source>
</evidence>
<dbReference type="CDD" id="cd19964">
    <property type="entry name" value="PBP1_BMP-like"/>
    <property type="match status" value="1"/>
</dbReference>
<evidence type="ECO:0000256" key="7">
    <source>
        <dbReference type="SAM" id="SignalP"/>
    </source>
</evidence>
<evidence type="ECO:0000256" key="6">
    <source>
        <dbReference type="ARBA" id="ARBA00023288"/>
    </source>
</evidence>
<dbReference type="InterPro" id="IPR028082">
    <property type="entry name" value="Peripla_BP_I"/>
</dbReference>
<name>A0A926EVB1_9FIRM</name>
<evidence type="ECO:0000259" key="8">
    <source>
        <dbReference type="Pfam" id="PF02608"/>
    </source>
</evidence>
<dbReference type="AlphaFoldDB" id="A0A926EVB1"/>
<keyword evidence="6" id="KW-0449">Lipoprotein</keyword>
<feature type="chain" id="PRO_5038622596" evidence="7">
    <location>
        <begin position="23"/>
        <end position="373"/>
    </location>
</feature>
<evidence type="ECO:0000256" key="5">
    <source>
        <dbReference type="ARBA" id="ARBA00023136"/>
    </source>
</evidence>
<organism evidence="9 10">
    <name type="scientific">Paratissierella segnis</name>
    <dbReference type="NCBI Taxonomy" id="2763679"/>
    <lineage>
        <taxon>Bacteria</taxon>
        <taxon>Bacillati</taxon>
        <taxon>Bacillota</taxon>
        <taxon>Tissierellia</taxon>
        <taxon>Tissierellales</taxon>
        <taxon>Tissierellaceae</taxon>
        <taxon>Paratissierella</taxon>
    </lineage>
</organism>
<sequence length="373" mass="40444">MKKIISILLMTALLLTMLSGCSKPEAPSTPEVSDTDSTKKPKFVFVVTGQLGDRSFNDSAANGIKLITEQLGFETNIIEIGRDQTKWEPTFMDLAEGGKYDAIITNGSNAGELIQSISTEFPDQKFILFDTEIENGQYPNVYAISYKQNEGSYLAGVLAALVTKSDMENSNPEKKIGFIGGEVHPIISDFLVGYIEGAKSVEPDIKVYVSYVGSWDDIAKGKETAIAQYNQGVDIIFPAAEQAGLGCIEAAVEMNKYIIGVDSDQALLFKGVDEAKANVILTSVLKQVDQSLLRAGKLHLEGSLPYGNFESLGIKEGGSGIAINEYYESNVPEDIREEVKKAEEKVTSGEIKVTSALGLENEKIDDIINSVKP</sequence>
<evidence type="ECO:0000256" key="2">
    <source>
        <dbReference type="ARBA" id="ARBA00008610"/>
    </source>
</evidence>
<keyword evidence="5" id="KW-0472">Membrane</keyword>
<evidence type="ECO:0000256" key="3">
    <source>
        <dbReference type="ARBA" id="ARBA00022475"/>
    </source>
</evidence>
<comment type="similarity">
    <text evidence="2">Belongs to the BMP lipoprotein family.</text>
</comment>
<reference evidence="9" key="1">
    <citation type="submission" date="2020-08" db="EMBL/GenBank/DDBJ databases">
        <title>Genome public.</title>
        <authorList>
            <person name="Liu C."/>
            <person name="Sun Q."/>
        </authorList>
    </citation>
    <scope>NUCLEOTIDE SEQUENCE</scope>
    <source>
        <strain evidence="9">BX21</strain>
    </source>
</reference>
<evidence type="ECO:0000256" key="4">
    <source>
        <dbReference type="ARBA" id="ARBA00022729"/>
    </source>
</evidence>
<evidence type="ECO:0000256" key="1">
    <source>
        <dbReference type="ARBA" id="ARBA00004193"/>
    </source>
</evidence>
<dbReference type="InterPro" id="IPR050957">
    <property type="entry name" value="BMP_lipoprotein"/>
</dbReference>
<accession>A0A926EVB1</accession>
<dbReference type="PANTHER" id="PTHR34296">
    <property type="entry name" value="TRANSCRIPTIONAL ACTIVATOR PROTEIN MED"/>
    <property type="match status" value="1"/>
</dbReference>
<gene>
    <name evidence="9" type="ORF">H8707_12080</name>
</gene>
<proteinExistence type="inferred from homology"/>
<dbReference type="PANTHER" id="PTHR34296:SF2">
    <property type="entry name" value="ABC TRANSPORTER GUANOSINE-BINDING PROTEIN NUPN"/>
    <property type="match status" value="1"/>
</dbReference>
<dbReference type="RefSeq" id="WP_262430411.1">
    <property type="nucleotide sequence ID" value="NZ_JACRTG010000029.1"/>
</dbReference>
<dbReference type="EMBL" id="JACRTG010000029">
    <property type="protein sequence ID" value="MBC8588953.1"/>
    <property type="molecule type" value="Genomic_DNA"/>
</dbReference>
<dbReference type="InterPro" id="IPR003760">
    <property type="entry name" value="PnrA-like"/>
</dbReference>
<feature type="signal peptide" evidence="7">
    <location>
        <begin position="1"/>
        <end position="22"/>
    </location>
</feature>
<dbReference type="PROSITE" id="PS51257">
    <property type="entry name" value="PROKAR_LIPOPROTEIN"/>
    <property type="match status" value="1"/>
</dbReference>
<keyword evidence="10" id="KW-1185">Reference proteome</keyword>
<dbReference type="Gene3D" id="3.40.50.2300">
    <property type="match status" value="2"/>
</dbReference>
<dbReference type="GO" id="GO:0005886">
    <property type="term" value="C:plasma membrane"/>
    <property type="evidence" value="ECO:0007669"/>
    <property type="project" value="UniProtKB-SubCell"/>
</dbReference>
<evidence type="ECO:0000313" key="10">
    <source>
        <dbReference type="Proteomes" id="UP000601171"/>
    </source>
</evidence>
<keyword evidence="3" id="KW-1003">Cell membrane</keyword>
<keyword evidence="4 7" id="KW-0732">Signal</keyword>
<protein>
    <submittedName>
        <fullName evidence="9">BMP family ABC transporter substrate-binding protein</fullName>
    </submittedName>
</protein>
<dbReference type="SUPFAM" id="SSF53822">
    <property type="entry name" value="Periplasmic binding protein-like I"/>
    <property type="match status" value="1"/>
</dbReference>
<dbReference type="Proteomes" id="UP000601171">
    <property type="component" value="Unassembled WGS sequence"/>
</dbReference>
<feature type="domain" description="ABC transporter substrate-binding protein PnrA-like" evidence="8">
    <location>
        <begin position="41"/>
        <end position="353"/>
    </location>
</feature>
<comment type="caution">
    <text evidence="9">The sequence shown here is derived from an EMBL/GenBank/DDBJ whole genome shotgun (WGS) entry which is preliminary data.</text>
</comment>
<comment type="subcellular location">
    <subcellularLocation>
        <location evidence="1">Cell membrane</location>
        <topology evidence="1">Lipid-anchor</topology>
    </subcellularLocation>
</comment>
<dbReference type="Pfam" id="PF02608">
    <property type="entry name" value="Bmp"/>
    <property type="match status" value="1"/>
</dbReference>